<evidence type="ECO:0000259" key="2">
    <source>
        <dbReference type="Pfam" id="PF20148"/>
    </source>
</evidence>
<dbReference type="InterPro" id="IPR050708">
    <property type="entry name" value="T6SS_VgrG/RHS"/>
</dbReference>
<protein>
    <submittedName>
        <fullName evidence="5">RHS repeat protein</fullName>
    </submittedName>
</protein>
<gene>
    <name evidence="5" type="ORF">GPL32_17255</name>
</gene>
<dbReference type="InterPro" id="IPR006530">
    <property type="entry name" value="YD"/>
</dbReference>
<feature type="non-terminal residue" evidence="5">
    <location>
        <position position="1"/>
    </location>
</feature>
<dbReference type="InterPro" id="IPR022385">
    <property type="entry name" value="Rhs_assc_core"/>
</dbReference>
<dbReference type="InterPro" id="IPR054030">
    <property type="entry name" value="Gp5_Vgr_C"/>
</dbReference>
<dbReference type="Gene3D" id="2.180.10.10">
    <property type="entry name" value="RHS repeat-associated core"/>
    <property type="match status" value="1"/>
</dbReference>
<dbReference type="EMBL" id="JAAEHK010000046">
    <property type="protein sequence ID" value="NDL72250.1"/>
    <property type="molecule type" value="Genomic_DNA"/>
</dbReference>
<dbReference type="Pfam" id="PF05593">
    <property type="entry name" value="RHS_repeat"/>
    <property type="match status" value="2"/>
</dbReference>
<dbReference type="Pfam" id="PF25023">
    <property type="entry name" value="TEN_YD-shell"/>
    <property type="match status" value="1"/>
</dbReference>
<dbReference type="NCBIfam" id="TIGR01643">
    <property type="entry name" value="YD_repeat_2x"/>
    <property type="match status" value="7"/>
</dbReference>
<dbReference type="Pfam" id="PF20148">
    <property type="entry name" value="DUF6531"/>
    <property type="match status" value="1"/>
</dbReference>
<comment type="caution">
    <text evidence="5">The sequence shown here is derived from an EMBL/GenBank/DDBJ whole genome shotgun (WGS) entry which is preliminary data.</text>
</comment>
<dbReference type="InterPro" id="IPR045351">
    <property type="entry name" value="DUF6531"/>
</dbReference>
<proteinExistence type="predicted"/>
<reference evidence="5 6" key="1">
    <citation type="submission" date="2020-01" db="EMBL/GenBank/DDBJ databases">
        <title>Whole genome sequencing of Halomonas alkaliphila strain LS44.</title>
        <authorList>
            <person name="Kumar S."/>
            <person name="Paul D."/>
            <person name="Shouche Y."/>
            <person name="Suryavanshi M.V."/>
        </authorList>
    </citation>
    <scope>NUCLEOTIDE SEQUENCE [LARGE SCALE GENOMIC DNA]</scope>
    <source>
        <strain evidence="5 6">LS44</strain>
    </source>
</reference>
<feature type="domain" description="Teneurin-like YD-shell" evidence="4">
    <location>
        <begin position="980"/>
        <end position="1248"/>
    </location>
</feature>
<feature type="domain" description="Gp5/Type VI secretion system Vgr C-terminal trimerisation" evidence="3">
    <location>
        <begin position="4"/>
        <end position="69"/>
    </location>
</feature>
<dbReference type="Pfam" id="PF22178">
    <property type="entry name" value="Gp5_trimer_C"/>
    <property type="match status" value="1"/>
</dbReference>
<evidence type="ECO:0000259" key="3">
    <source>
        <dbReference type="Pfam" id="PF22178"/>
    </source>
</evidence>
<dbReference type="Proteomes" id="UP000480312">
    <property type="component" value="Unassembled WGS sequence"/>
</dbReference>
<dbReference type="OrthoDB" id="9815414at2"/>
<name>A0A7C9P471_9GAMM</name>
<keyword evidence="1" id="KW-0677">Repeat</keyword>
<feature type="domain" description="DUF6531" evidence="2">
    <location>
        <begin position="185"/>
        <end position="259"/>
    </location>
</feature>
<evidence type="ECO:0000313" key="5">
    <source>
        <dbReference type="EMBL" id="NDL72250.1"/>
    </source>
</evidence>
<evidence type="ECO:0000313" key="6">
    <source>
        <dbReference type="Proteomes" id="UP000480312"/>
    </source>
</evidence>
<accession>A0A7C9P471</accession>
<organism evidence="5 6">
    <name type="scientific">Vreelandella alkaliphila</name>
    <dbReference type="NCBI Taxonomy" id="272774"/>
    <lineage>
        <taxon>Bacteria</taxon>
        <taxon>Pseudomonadati</taxon>
        <taxon>Pseudomonadota</taxon>
        <taxon>Gammaproteobacteria</taxon>
        <taxon>Oceanospirillales</taxon>
        <taxon>Halomonadaceae</taxon>
        <taxon>Vreelandella</taxon>
    </lineage>
</organism>
<evidence type="ECO:0000259" key="4">
    <source>
        <dbReference type="Pfam" id="PF25023"/>
    </source>
</evidence>
<dbReference type="InterPro" id="IPR031325">
    <property type="entry name" value="RHS_repeat"/>
</dbReference>
<dbReference type="NCBIfam" id="TIGR03696">
    <property type="entry name" value="Rhs_assc_core"/>
    <property type="match status" value="1"/>
</dbReference>
<dbReference type="RefSeq" id="WP_162220081.1">
    <property type="nucleotide sequence ID" value="NZ_JAAEHK010000046.1"/>
</dbReference>
<dbReference type="PANTHER" id="PTHR32305:SF15">
    <property type="entry name" value="PROTEIN RHSA-RELATED"/>
    <property type="match status" value="1"/>
</dbReference>
<sequence>LTLNDRTEEIRRHSHLTVHHDRLSEIHHDDHLTVHGQRHALIKGDDHLQVDDTRHEHYGEAQLVEAGRELHHKAGSQIVLDAGSEITLNAGGSFIKLDSGGVTIVGAMVKINSGGSPGRGRGHAIVLPRLPGEAASEASEDVTLEPHQTPLQVSDIIAATPLAMEDIDIADGLADDCSACEPAVGSPVNPLLGAKLLPAETDIALPAPRPFVFSRGYLSSNAHIGALGQGWSLPGESLSITLNADACIIHDAQGREITFGSLAPGQARYSPTEQLWIRRGGASVDEESNASRWQALDETLRSDPERIVLSDASGLYYVFATPGDRSSGDSSSGDSVRWPLMEERDRNGYTTQYRWEADRLVRVIDSAQRHYQLVYDSVLPAQPDDAGLRLTGVKLIQDHDGSAQDDWLVRYSFSPVGDLIAVRHRHGEVVREFEWDTHMLTAHRVPGGIEAHYTWDRHAPDGRVIGQQEAGGLARSYTYHVDHTLVTDSLGREERFHFVGSGPGKRWTAHTRADGSRIEFRYDRAGRKVATIDPLGRETLIERDDHGQVIGQTTPDGSRWTIERDALGQPIRLDGPDDQTWQIERNDRGHPISVTGPEGTTAFAYENASLPDRPTTLTDAVGATHQREYNALGQITAQTDCSQQRTEYAYDRHGYLASVTNALNETTRTQHDKMGRRLATQLPDGRYWHHHVDPQGRLVELEGPHGFRQQIFYDDHGRPVQRIEADGSQQHTAYDDAGRLSELTLGNGAVYRFTYDTMDRLASETGPDGREQHYRYDDAGQLTERVEANRPGPDGQPLVTRYDYDNAGRLITRHLPATEHAPASSEHYHWGTNGQLESVTNDHGEVTFRYDHAQRMIGEQQRHASLEGTTNEHTAWSWQHQHTLTATGAPQASQFGDLPALNWHTYGSGHLHGMSAPDLHLEIALEPDALHRETQRRLSFSTGVSTGDHTQPLILERGYTATGQVDRLALRSPHSASEQHYQYDALGRMTFRTQQGDSPTIAYTYDKAGRLIGSQHGHDAHRYPVDAAGNRSAASSSTPNATNQLAQLNGTRYRYDGAGNLIHREHESGERLTLGYDGANRLVTLTRTTQRGSTTHAHYRYDGLGRRISKTVSHTDGTTATTHYGWDGDRIVREETNHQRTTVVYEPGSFVPMLRIDETHVLGDSQEKHLSAYITDALGTPLQLLSPNGQPRWLAEPDDWAAVKSQRAVRGVTQPIRFQGQWHDEESGLYYNRHRYYDPEQGRYISQDPIGLNGGTNLYGYVTNPTGMVDPLGLFGAGFNSVSGAYGPQALEKYGANIPLPSPEPMGQVLTGGDYRPGIGALFPSSMSTFAKDPRHADALVFQGASRNDITLPAAAGALGMPMVGAAAPGAAKVAAGASSAIAASANQLSLKAVCSVATVSPGAATAIANPAVQGVALDFIESALPGPPAPNKSGAFGYVFGQEFSPEEWGR</sequence>
<dbReference type="SUPFAM" id="SSF69349">
    <property type="entry name" value="Phage fibre proteins"/>
    <property type="match status" value="1"/>
</dbReference>
<dbReference type="InterPro" id="IPR056823">
    <property type="entry name" value="TEN-like_YD-shell"/>
</dbReference>
<dbReference type="PANTHER" id="PTHR32305">
    <property type="match status" value="1"/>
</dbReference>
<evidence type="ECO:0000256" key="1">
    <source>
        <dbReference type="ARBA" id="ARBA00022737"/>
    </source>
</evidence>